<sequence length="555" mass="64815">MQPYYYIKSKITNTSTVNMDEYIKEAINKSIKKLDINELQQNKIDAKSSNFVKNLFKLVKNVLENNSVIITVVGGNAMEIKEFIGFLSSEEREIFTSIYEKDKENYSRSDEENEYNAIKLLIDYFICKWNKKVENLKFMYLVSNFLPYLVEKSYKIQMDELIPKLDYVEVPEVEFKSRKFSLANSTHKLSSTILTLNKFSSTRKNLWGYEFPTLNCKHSIFDRFEKEPQHYAIMCYVPLIGLCTYPERLNSFSNILIAPDLSPFIRIALGIKRSEITNPSNAIIKSIFFRAIVKYKWHAFARCRLFGIFLLYLTNSCLFTVMVTINATTINTETISDVAISTIKANRKLTILSIILGIFQLLVTFRWTIILLSALHLLKFWNKFLNLLLNFDVQEQFTNDHVSWYLNILSYFRSVSVFIIWIGTFVFLCALSKKFGLFIIEFIHYIVVTNICRKMLRILSLLLSVIFMVTYATSFFYNGVKSDDVAFVNDIYTQTSENSDIVLNFVRARQIAFVELVFMLPSERNNENYFPPTIIYEANADEAEKHNRKPKIPDK</sequence>
<dbReference type="VEuPathDB" id="FungiDB:RhiirFUN_006209"/>
<accession>U9USQ2</accession>
<protein>
    <submittedName>
        <fullName evidence="2">Uncharacterized protein</fullName>
    </submittedName>
</protein>
<gene>
    <name evidence="2" type="ORF">GLOINDRAFT_93312</name>
</gene>
<organism evidence="2">
    <name type="scientific">Rhizophagus irregularis (strain DAOM 181602 / DAOM 197198 / MUCL 43194)</name>
    <name type="common">Arbuscular mycorrhizal fungus</name>
    <name type="synonym">Glomus intraradices</name>
    <dbReference type="NCBI Taxonomy" id="747089"/>
    <lineage>
        <taxon>Eukaryota</taxon>
        <taxon>Fungi</taxon>
        <taxon>Fungi incertae sedis</taxon>
        <taxon>Mucoromycota</taxon>
        <taxon>Glomeromycotina</taxon>
        <taxon>Glomeromycetes</taxon>
        <taxon>Glomerales</taxon>
        <taxon>Glomeraceae</taxon>
        <taxon>Rhizophagus</taxon>
    </lineage>
</organism>
<keyword evidence="1" id="KW-0472">Membrane</keyword>
<feature type="transmembrane region" description="Helical" evidence="1">
    <location>
        <begin position="458"/>
        <end position="477"/>
    </location>
</feature>
<dbReference type="HOGENOM" id="CLU_491011_0_0_1"/>
<dbReference type="VEuPathDB" id="FungiDB:RhiirFUN_025504"/>
<dbReference type="AlphaFoldDB" id="U9USQ2"/>
<reference evidence="2" key="1">
    <citation type="submission" date="2013-07" db="EMBL/GenBank/DDBJ databases">
        <title>The genome of an arbuscular mycorrhizal fungus provides insights into the evolution of the oldest plant symbiosis.</title>
        <authorList>
            <consortium name="DOE Joint Genome Institute"/>
            <person name="Tisserant E."/>
            <person name="Malbreil M."/>
            <person name="Kuo A."/>
            <person name="Kohler A."/>
            <person name="Symeonidi A."/>
            <person name="Balestrini R."/>
            <person name="Charron P."/>
            <person name="Duensing N."/>
            <person name="Frei-dit-Frey N."/>
            <person name="Gianinazzi-Pearson V."/>
            <person name="Gilbert B."/>
            <person name="Handa Y."/>
            <person name="Hijri M."/>
            <person name="Kaul R."/>
            <person name="Kawaguchi M."/>
            <person name="Krajinski F."/>
            <person name="Lammers P."/>
            <person name="Lapierre D."/>
            <person name="Masclaux F.G."/>
            <person name="Murat C."/>
            <person name="Morin E."/>
            <person name="Ndikumana S."/>
            <person name="Pagni M."/>
            <person name="Petitpierre D."/>
            <person name="Requena N."/>
            <person name="Rosikiewicz P."/>
            <person name="Riley R."/>
            <person name="Saito K."/>
            <person name="San Clemente H."/>
            <person name="Shapiro H."/>
            <person name="van Tuinen D."/>
            <person name="Becard G."/>
            <person name="Bonfante P."/>
            <person name="Paszkowski U."/>
            <person name="Shachar-Hill Y."/>
            <person name="Young J.P."/>
            <person name="Sanders I.R."/>
            <person name="Henrissat B."/>
            <person name="Rensing S.A."/>
            <person name="Grigoriev I.V."/>
            <person name="Corradi N."/>
            <person name="Roux C."/>
            <person name="Martin F."/>
        </authorList>
    </citation>
    <scope>NUCLEOTIDE SEQUENCE</scope>
    <source>
        <strain evidence="2">DAOM 197198</strain>
    </source>
</reference>
<proteinExistence type="predicted"/>
<dbReference type="VEuPathDB" id="FungiDB:RhiirFUN_006208"/>
<evidence type="ECO:0000256" key="1">
    <source>
        <dbReference type="SAM" id="Phobius"/>
    </source>
</evidence>
<keyword evidence="1" id="KW-0812">Transmembrane</keyword>
<keyword evidence="1" id="KW-1133">Transmembrane helix</keyword>
<feature type="transmembrane region" description="Helical" evidence="1">
    <location>
        <begin position="349"/>
        <end position="378"/>
    </location>
</feature>
<name>U9USQ2_RHIID</name>
<evidence type="ECO:0000313" key="2">
    <source>
        <dbReference type="EMBL" id="ESA18616.1"/>
    </source>
</evidence>
<feature type="transmembrane region" description="Helical" evidence="1">
    <location>
        <begin position="305"/>
        <end position="328"/>
    </location>
</feature>
<dbReference type="EMBL" id="KI279040">
    <property type="protein sequence ID" value="ESA18616.1"/>
    <property type="molecule type" value="Genomic_DNA"/>
</dbReference>
<feature type="transmembrane region" description="Helical" evidence="1">
    <location>
        <begin position="411"/>
        <end position="431"/>
    </location>
</feature>